<gene>
    <name evidence="1" type="ORF">Tco_1055466</name>
</gene>
<proteinExistence type="predicted"/>
<name>A0ABQ5H0N1_9ASTR</name>
<evidence type="ECO:0000313" key="2">
    <source>
        <dbReference type="Proteomes" id="UP001151760"/>
    </source>
</evidence>
<accession>A0ABQ5H0N1</accession>
<dbReference type="Proteomes" id="UP001151760">
    <property type="component" value="Unassembled WGS sequence"/>
</dbReference>
<evidence type="ECO:0000313" key="1">
    <source>
        <dbReference type="EMBL" id="GJT81124.1"/>
    </source>
</evidence>
<reference evidence="1" key="2">
    <citation type="submission" date="2022-01" db="EMBL/GenBank/DDBJ databases">
        <authorList>
            <person name="Yamashiro T."/>
            <person name="Shiraishi A."/>
            <person name="Satake H."/>
            <person name="Nakayama K."/>
        </authorList>
    </citation>
    <scope>NUCLEOTIDE SEQUENCE</scope>
</reference>
<protein>
    <submittedName>
        <fullName evidence="1">Uncharacterized protein</fullName>
    </submittedName>
</protein>
<organism evidence="1 2">
    <name type="scientific">Tanacetum coccineum</name>
    <dbReference type="NCBI Taxonomy" id="301880"/>
    <lineage>
        <taxon>Eukaryota</taxon>
        <taxon>Viridiplantae</taxon>
        <taxon>Streptophyta</taxon>
        <taxon>Embryophyta</taxon>
        <taxon>Tracheophyta</taxon>
        <taxon>Spermatophyta</taxon>
        <taxon>Magnoliopsida</taxon>
        <taxon>eudicotyledons</taxon>
        <taxon>Gunneridae</taxon>
        <taxon>Pentapetalae</taxon>
        <taxon>asterids</taxon>
        <taxon>campanulids</taxon>
        <taxon>Asterales</taxon>
        <taxon>Asteraceae</taxon>
        <taxon>Asteroideae</taxon>
        <taxon>Anthemideae</taxon>
        <taxon>Anthemidinae</taxon>
        <taxon>Tanacetum</taxon>
    </lineage>
</organism>
<reference evidence="1" key="1">
    <citation type="journal article" date="2022" name="Int. J. Mol. Sci.">
        <title>Draft Genome of Tanacetum Coccineum: Genomic Comparison of Closely Related Tanacetum-Family Plants.</title>
        <authorList>
            <person name="Yamashiro T."/>
            <person name="Shiraishi A."/>
            <person name="Nakayama K."/>
            <person name="Satake H."/>
        </authorList>
    </citation>
    <scope>NUCLEOTIDE SEQUENCE</scope>
</reference>
<sequence length="228" mass="25420">MASSASSSTRNPPSKIRQTNIIDVSSNESSLIHESINNHTIMISTTLALSITPPNASQTLPSQPIEPSPLAPRALIFTSPPTSPHPYLNNIEELPPRSLNPPPFPSLDQINNQTFPYYDLMEYEPFFHLLTSQGEDVGESICFGDSPSEIVPYFLPVFCNEYLHPHGKTWPPTIEQSILHDHQYQSAPGFICPSDLDAVKFSLLLLQKWFLHFLDSLLPPNMALIAFP</sequence>
<comment type="caution">
    <text evidence="1">The sequence shown here is derived from an EMBL/GenBank/DDBJ whole genome shotgun (WGS) entry which is preliminary data.</text>
</comment>
<keyword evidence="2" id="KW-1185">Reference proteome</keyword>
<dbReference type="EMBL" id="BQNB010019055">
    <property type="protein sequence ID" value="GJT81124.1"/>
    <property type="molecule type" value="Genomic_DNA"/>
</dbReference>